<sequence length="529" mass="59114">MNYANMIEEKHLKKGFIIATLISTVIGTFTTSIGLYERVRDRHRQHKTDHGQDKKIKELERRADDADKARRQAEKDKHEHAMAQFNHNHNNNNNSNNTNFHGYPPYQYAPYGRPQNDLGDALAASGPMIRGEYDRDYARLGSRFAVGDAIAENELQAQIIDLQASVIRLLQDALETGTLPDPAVLYAAAGRARNGSIRALRDQYQRMMVAAPVQRAIEGVRGGGGEGGRRGLRSASVASSGTRRGAGDDYAARRRSGRDWAALDRERDRDWDGDRDRDRDRDRGRRSQSQVGARRAATFPLEAPRPPLFCRYAIELQQDWRRPLNGGDGDGAGPSRRNSRRDDDDGDNKTSTSTSDDGDLICPACMGQFAIEHDRSWKMHKPVVVGERVEEIVNRDSKKPGSDGGSGDSNNNNYSNIDLDDDDTPGKLVTSRRRNIIELVQDRQFVLSNRFIVKCHRPAVYETADDYAGSGALLPPTFACCLCDRFDTVGDGKVAVCTTMTRLVNHVCEKHTVGELLSDPDIRELRTRH</sequence>
<dbReference type="HOGENOM" id="CLU_033933_0_0_1"/>
<dbReference type="EMBL" id="AWTV01000006">
    <property type="protein sequence ID" value="KIH92487.1"/>
    <property type="molecule type" value="Genomic_DNA"/>
</dbReference>
<evidence type="ECO:0000313" key="4">
    <source>
        <dbReference type="Proteomes" id="UP000031575"/>
    </source>
</evidence>
<organism evidence="3 4">
    <name type="scientific">Sporothrix brasiliensis 5110</name>
    <dbReference type="NCBI Taxonomy" id="1398154"/>
    <lineage>
        <taxon>Eukaryota</taxon>
        <taxon>Fungi</taxon>
        <taxon>Dikarya</taxon>
        <taxon>Ascomycota</taxon>
        <taxon>Pezizomycotina</taxon>
        <taxon>Sordariomycetes</taxon>
        <taxon>Sordariomycetidae</taxon>
        <taxon>Ophiostomatales</taxon>
        <taxon>Ophiostomataceae</taxon>
        <taxon>Sporothrix</taxon>
    </lineage>
</organism>
<dbReference type="OrthoDB" id="5309037at2759"/>
<keyword evidence="4" id="KW-1185">Reference proteome</keyword>
<feature type="region of interest" description="Disordered" evidence="1">
    <location>
        <begin position="219"/>
        <end position="252"/>
    </location>
</feature>
<reference evidence="3 4" key="1">
    <citation type="journal article" date="2014" name="BMC Genomics">
        <title>Comparative genomics of the major fungal agents of human and animal Sporotrichosis: Sporothrix schenckii and Sporothrix brasiliensis.</title>
        <authorList>
            <person name="Teixeira M.M."/>
            <person name="de Almeida L.G."/>
            <person name="Kubitschek-Barreira P."/>
            <person name="Alves F.L."/>
            <person name="Kioshima E.S."/>
            <person name="Abadio A.K."/>
            <person name="Fernandes L."/>
            <person name="Derengowski L.S."/>
            <person name="Ferreira K.S."/>
            <person name="Souza R.C."/>
            <person name="Ruiz J.C."/>
            <person name="de Andrade N.C."/>
            <person name="Paes H.C."/>
            <person name="Nicola A.M."/>
            <person name="Albuquerque P."/>
            <person name="Gerber A.L."/>
            <person name="Martins V.P."/>
            <person name="Peconick L.D."/>
            <person name="Neto A.V."/>
            <person name="Chaucanez C.B."/>
            <person name="Silva P.A."/>
            <person name="Cunha O.L."/>
            <person name="de Oliveira F.F."/>
            <person name="dos Santos T.C."/>
            <person name="Barros A.L."/>
            <person name="Soares M.A."/>
            <person name="de Oliveira L.M."/>
            <person name="Marini M.M."/>
            <person name="Villalobos-Duno H."/>
            <person name="Cunha M.M."/>
            <person name="de Hoog S."/>
            <person name="da Silveira J.F."/>
            <person name="Henrissat B."/>
            <person name="Nino-Vega G.A."/>
            <person name="Cisalpino P.S."/>
            <person name="Mora-Montes H.M."/>
            <person name="Almeida S.R."/>
            <person name="Stajich J.E."/>
            <person name="Lopes-Bezerra L.M."/>
            <person name="Vasconcelos A.T."/>
            <person name="Felipe M.S."/>
        </authorList>
    </citation>
    <scope>NUCLEOTIDE SEQUENCE [LARGE SCALE GENOMIC DNA]</scope>
    <source>
        <strain evidence="3 4">5110</strain>
    </source>
</reference>
<evidence type="ECO:0000313" key="3">
    <source>
        <dbReference type="EMBL" id="KIH92487.1"/>
    </source>
</evidence>
<proteinExistence type="predicted"/>
<dbReference type="Proteomes" id="UP000031575">
    <property type="component" value="Unassembled WGS sequence"/>
</dbReference>
<feature type="transmembrane region" description="Helical" evidence="2">
    <location>
        <begin position="15"/>
        <end position="36"/>
    </location>
</feature>
<dbReference type="VEuPathDB" id="FungiDB:SPBR_02680"/>
<dbReference type="AlphaFoldDB" id="A0A0C2J620"/>
<feature type="region of interest" description="Disordered" evidence="1">
    <location>
        <begin position="392"/>
        <end position="426"/>
    </location>
</feature>
<name>A0A0C2J620_9PEZI</name>
<feature type="compositionally biased region" description="Low complexity" evidence="1">
    <location>
        <begin position="408"/>
        <end position="417"/>
    </location>
</feature>
<feature type="region of interest" description="Disordered" evidence="1">
    <location>
        <begin position="321"/>
        <end position="359"/>
    </location>
</feature>
<accession>A0A0C2J620</accession>
<feature type="compositionally biased region" description="Basic and acidic residues" evidence="1">
    <location>
        <begin position="392"/>
        <end position="401"/>
    </location>
</feature>
<keyword evidence="2" id="KW-0812">Transmembrane</keyword>
<comment type="caution">
    <text evidence="3">The sequence shown here is derived from an EMBL/GenBank/DDBJ whole genome shotgun (WGS) entry which is preliminary data.</text>
</comment>
<feature type="region of interest" description="Disordered" evidence="1">
    <location>
        <begin position="43"/>
        <end position="77"/>
    </location>
</feature>
<gene>
    <name evidence="3" type="ORF">SPBR_02680</name>
</gene>
<keyword evidence="2" id="KW-1133">Transmembrane helix</keyword>
<evidence type="ECO:0000256" key="1">
    <source>
        <dbReference type="SAM" id="MobiDB-lite"/>
    </source>
</evidence>
<evidence type="ECO:0000256" key="2">
    <source>
        <dbReference type="SAM" id="Phobius"/>
    </source>
</evidence>
<feature type="region of interest" description="Disordered" evidence="1">
    <location>
        <begin position="266"/>
        <end position="300"/>
    </location>
</feature>
<keyword evidence="2" id="KW-0472">Membrane</keyword>
<dbReference type="RefSeq" id="XP_040620497.1">
    <property type="nucleotide sequence ID" value="XM_040760983.1"/>
</dbReference>
<dbReference type="PANTHER" id="PTHR42354">
    <property type="entry name" value="C2H2-TYPE DOMAIN-CONTAINING PROTEIN"/>
    <property type="match status" value="1"/>
</dbReference>
<dbReference type="GeneID" id="63675904"/>
<feature type="compositionally biased region" description="Basic and acidic residues" evidence="1">
    <location>
        <begin position="48"/>
        <end position="77"/>
    </location>
</feature>
<protein>
    <submittedName>
        <fullName evidence="3">Uncharacterized protein</fullName>
    </submittedName>
</protein>
<dbReference type="PANTHER" id="PTHR42354:SF1">
    <property type="entry name" value="C2H2-TYPE DOMAIN-CONTAINING PROTEIN"/>
    <property type="match status" value="1"/>
</dbReference>
<feature type="compositionally biased region" description="Basic and acidic residues" evidence="1">
    <location>
        <begin position="266"/>
        <end position="285"/>
    </location>
</feature>